<evidence type="ECO:0000313" key="4">
    <source>
        <dbReference type="Proteomes" id="UP001243844"/>
    </source>
</evidence>
<keyword evidence="2" id="KW-0812">Transmembrane</keyword>
<dbReference type="Proteomes" id="UP001243844">
    <property type="component" value="Unassembled WGS sequence"/>
</dbReference>
<gene>
    <name evidence="3" type="ORF">RFH47_09825</name>
</gene>
<organism evidence="3 4">
    <name type="scientific">Acinetobacter rudis</name>
    <dbReference type="NCBI Taxonomy" id="632955"/>
    <lineage>
        <taxon>Bacteria</taxon>
        <taxon>Pseudomonadati</taxon>
        <taxon>Pseudomonadota</taxon>
        <taxon>Gammaproteobacteria</taxon>
        <taxon>Moraxellales</taxon>
        <taxon>Moraxellaceae</taxon>
        <taxon>Acinetobacter</taxon>
    </lineage>
</organism>
<evidence type="ECO:0000256" key="2">
    <source>
        <dbReference type="SAM" id="Phobius"/>
    </source>
</evidence>
<keyword evidence="2" id="KW-1133">Transmembrane helix</keyword>
<name>A0AAW8J7J1_9GAMM</name>
<proteinExistence type="predicted"/>
<keyword evidence="2" id="KW-0472">Membrane</keyword>
<sequence length="216" mass="25672">MNESQHQQSQTRWLPNILMIILETLFSFTLKHDRLVSLQSQPFIDRQLTLKINSYLPYFNFYVQFTDKGVLFDVQAPDQPVDLTINSTMIELIRIFLMGNTRAIRKLRFEGDLSLKAPMRDLFLQLSLPKLLSDWHKWFRQPDNTDLSTASQNRIRPLLQTIENQRIEIQALKDEVEQHKQSKRQLKTQIKYFKFAITTISLLFIIIVVYNLLRIF</sequence>
<dbReference type="AlphaFoldDB" id="A0AAW8J7J1"/>
<feature type="coiled-coil region" evidence="1">
    <location>
        <begin position="159"/>
        <end position="189"/>
    </location>
</feature>
<dbReference type="RefSeq" id="WP_308976125.1">
    <property type="nucleotide sequence ID" value="NZ_JAVIDL010000016.1"/>
</dbReference>
<feature type="transmembrane region" description="Helical" evidence="2">
    <location>
        <begin position="192"/>
        <end position="213"/>
    </location>
</feature>
<protein>
    <recommendedName>
        <fullName evidence="5">SCP2 domain-containing protein</fullName>
    </recommendedName>
</protein>
<evidence type="ECO:0000313" key="3">
    <source>
        <dbReference type="EMBL" id="MDQ8936027.1"/>
    </source>
</evidence>
<reference evidence="3" key="1">
    <citation type="submission" date="2023-08" db="EMBL/GenBank/DDBJ databases">
        <title>Emergence of clinically-relevant ST2 carbapenem-resistant Acinetobacter baumannii strains in hospital sewages in Zhejiang, East of China.</title>
        <authorList>
            <person name="Kaichao C."/>
            <person name="Zhang R."/>
        </authorList>
    </citation>
    <scope>NUCLEOTIDE SEQUENCE</scope>
    <source>
        <strain evidence="3">M-RB-37</strain>
    </source>
</reference>
<keyword evidence="1" id="KW-0175">Coiled coil</keyword>
<dbReference type="EMBL" id="JAVIDL010000016">
    <property type="protein sequence ID" value="MDQ8936027.1"/>
    <property type="molecule type" value="Genomic_DNA"/>
</dbReference>
<comment type="caution">
    <text evidence="3">The sequence shown here is derived from an EMBL/GenBank/DDBJ whole genome shotgun (WGS) entry which is preliminary data.</text>
</comment>
<accession>A0AAW8J7J1</accession>
<evidence type="ECO:0008006" key="5">
    <source>
        <dbReference type="Google" id="ProtNLM"/>
    </source>
</evidence>
<evidence type="ECO:0000256" key="1">
    <source>
        <dbReference type="SAM" id="Coils"/>
    </source>
</evidence>